<dbReference type="RefSeq" id="WP_375523312.1">
    <property type="nucleotide sequence ID" value="NZ_JBHILM010000001.1"/>
</dbReference>
<evidence type="ECO:0000313" key="3">
    <source>
        <dbReference type="Proteomes" id="UP001580407"/>
    </source>
</evidence>
<accession>A0ABV5B1B1</accession>
<organism evidence="2 3">
    <name type="scientific">Paenibacillus terreus</name>
    <dbReference type="NCBI Taxonomy" id="1387834"/>
    <lineage>
        <taxon>Bacteria</taxon>
        <taxon>Bacillati</taxon>
        <taxon>Bacillota</taxon>
        <taxon>Bacilli</taxon>
        <taxon>Bacillales</taxon>
        <taxon>Paenibacillaceae</taxon>
        <taxon>Paenibacillus</taxon>
    </lineage>
</organism>
<comment type="caution">
    <text evidence="2">The sequence shown here is derived from an EMBL/GenBank/DDBJ whole genome shotgun (WGS) entry which is preliminary data.</text>
</comment>
<dbReference type="EMBL" id="JBHILM010000001">
    <property type="protein sequence ID" value="MFB5679471.1"/>
    <property type="molecule type" value="Genomic_DNA"/>
</dbReference>
<reference evidence="2 3" key="1">
    <citation type="submission" date="2024-09" db="EMBL/GenBank/DDBJ databases">
        <authorList>
            <person name="Ruan L."/>
        </authorList>
    </citation>
    <scope>NUCLEOTIDE SEQUENCE [LARGE SCALE GENOMIC DNA]</scope>
    <source>
        <strain evidence="2 3">D33</strain>
    </source>
</reference>
<evidence type="ECO:0000256" key="1">
    <source>
        <dbReference type="SAM" id="MobiDB-lite"/>
    </source>
</evidence>
<protein>
    <recommendedName>
        <fullName evidence="4">YfhD-like protein</fullName>
    </recommendedName>
</protein>
<sequence length="64" mass="7103">MEERENPVSDDLITERDIDEEFGLFKEDSFPEALDDPDQKATQEHGRPDSDRANLNSPAAGGGK</sequence>
<proteinExistence type="predicted"/>
<feature type="compositionally biased region" description="Basic and acidic residues" evidence="1">
    <location>
        <begin position="37"/>
        <end position="52"/>
    </location>
</feature>
<evidence type="ECO:0008006" key="4">
    <source>
        <dbReference type="Google" id="ProtNLM"/>
    </source>
</evidence>
<feature type="region of interest" description="Disordered" evidence="1">
    <location>
        <begin position="27"/>
        <end position="64"/>
    </location>
</feature>
<name>A0ABV5B1B1_9BACL</name>
<keyword evidence="3" id="KW-1185">Reference proteome</keyword>
<dbReference type="Proteomes" id="UP001580407">
    <property type="component" value="Unassembled WGS sequence"/>
</dbReference>
<evidence type="ECO:0000313" key="2">
    <source>
        <dbReference type="EMBL" id="MFB5679471.1"/>
    </source>
</evidence>
<gene>
    <name evidence="2" type="ORF">ACE3NQ_00920</name>
</gene>